<protein>
    <recommendedName>
        <fullName evidence="4">AbrB family transcriptional regulator</fullName>
    </recommendedName>
</protein>
<accession>A0A2P8GMG9</accession>
<dbReference type="OrthoDB" id="5460360at2"/>
<keyword evidence="1" id="KW-0812">Transmembrane</keyword>
<dbReference type="InterPro" id="IPR007820">
    <property type="entry name" value="AbrB_fam"/>
</dbReference>
<dbReference type="NCBIfam" id="TIGR03082">
    <property type="entry name" value="Gneg_AbrB_dup"/>
    <property type="match status" value="2"/>
</dbReference>
<evidence type="ECO:0000313" key="2">
    <source>
        <dbReference type="EMBL" id="PSL35164.1"/>
    </source>
</evidence>
<dbReference type="PANTHER" id="PTHR38457:SF1">
    <property type="entry name" value="REGULATOR ABRB-RELATED"/>
    <property type="match status" value="1"/>
</dbReference>
<dbReference type="RefSeq" id="WP_106533845.1">
    <property type="nucleotide sequence ID" value="NZ_PYAT01000008.1"/>
</dbReference>
<keyword evidence="1" id="KW-1133">Transmembrane helix</keyword>
<evidence type="ECO:0008006" key="4">
    <source>
        <dbReference type="Google" id="ProtNLM"/>
    </source>
</evidence>
<comment type="caution">
    <text evidence="2">The sequence shown here is derived from an EMBL/GenBank/DDBJ whole genome shotgun (WGS) entry which is preliminary data.</text>
</comment>
<feature type="transmembrane region" description="Helical" evidence="1">
    <location>
        <begin position="80"/>
        <end position="101"/>
    </location>
</feature>
<dbReference type="GO" id="GO:0016020">
    <property type="term" value="C:membrane"/>
    <property type="evidence" value="ECO:0007669"/>
    <property type="project" value="InterPro"/>
</dbReference>
<proteinExistence type="predicted"/>
<reference evidence="2 3" key="1">
    <citation type="submission" date="2018-03" db="EMBL/GenBank/DDBJ databases">
        <title>Genomic Encyclopedia of Type Strains, Phase III (KMG-III): the genomes of soil and plant-associated and newly described type strains.</title>
        <authorList>
            <person name="Whitman W."/>
        </authorList>
    </citation>
    <scope>NUCLEOTIDE SEQUENCE [LARGE SCALE GENOMIC DNA]</scope>
    <source>
        <strain evidence="2 3">CGMCC 1.12259</strain>
    </source>
</reference>
<dbReference type="Proteomes" id="UP000242682">
    <property type="component" value="Unassembled WGS sequence"/>
</dbReference>
<keyword evidence="3" id="KW-1185">Reference proteome</keyword>
<name>A0A2P8GMG9_9BACL</name>
<dbReference type="PIRSF" id="PIRSF038991">
    <property type="entry name" value="Protein_AbrB"/>
    <property type="match status" value="1"/>
</dbReference>
<feature type="transmembrane region" description="Helical" evidence="1">
    <location>
        <begin position="226"/>
        <end position="244"/>
    </location>
</feature>
<dbReference type="EMBL" id="PYAT01000008">
    <property type="protein sequence ID" value="PSL35164.1"/>
    <property type="molecule type" value="Genomic_DNA"/>
</dbReference>
<gene>
    <name evidence="2" type="ORF">B0H99_10867</name>
</gene>
<feature type="transmembrane region" description="Helical" evidence="1">
    <location>
        <begin position="6"/>
        <end position="39"/>
    </location>
</feature>
<organism evidence="2 3">
    <name type="scientific">Planomicrobium soli</name>
    <dbReference type="NCBI Taxonomy" id="1176648"/>
    <lineage>
        <taxon>Bacteria</taxon>
        <taxon>Bacillati</taxon>
        <taxon>Bacillota</taxon>
        <taxon>Bacilli</taxon>
        <taxon>Bacillales</taxon>
        <taxon>Caryophanaceae</taxon>
        <taxon>Planomicrobium</taxon>
    </lineage>
</organism>
<evidence type="ECO:0000256" key="1">
    <source>
        <dbReference type="SAM" id="Phobius"/>
    </source>
</evidence>
<feature type="transmembrane region" description="Helical" evidence="1">
    <location>
        <begin position="322"/>
        <end position="340"/>
    </location>
</feature>
<dbReference type="Pfam" id="PF05145">
    <property type="entry name" value="AbrB"/>
    <property type="match status" value="1"/>
</dbReference>
<dbReference type="AlphaFoldDB" id="A0A2P8GMG9"/>
<feature type="transmembrane region" description="Helical" evidence="1">
    <location>
        <begin position="175"/>
        <end position="195"/>
    </location>
</feature>
<feature type="transmembrane region" description="Helical" evidence="1">
    <location>
        <begin position="51"/>
        <end position="68"/>
    </location>
</feature>
<feature type="transmembrane region" description="Helical" evidence="1">
    <location>
        <begin position="256"/>
        <end position="280"/>
    </location>
</feature>
<evidence type="ECO:0000313" key="3">
    <source>
        <dbReference type="Proteomes" id="UP000242682"/>
    </source>
</evidence>
<dbReference type="InterPro" id="IPR017516">
    <property type="entry name" value="AbrB_dup"/>
</dbReference>
<feature type="transmembrane region" description="Helical" evidence="1">
    <location>
        <begin position="145"/>
        <end position="163"/>
    </location>
</feature>
<dbReference type="GO" id="GO:0010468">
    <property type="term" value="P:regulation of gene expression"/>
    <property type="evidence" value="ECO:0007669"/>
    <property type="project" value="InterPro"/>
</dbReference>
<sequence length="349" mass="38451">MNPFLITALIAFLSGWIFFEVGMFLPWLLGPMFVLLLLNQFTTIKFYWPKVLRTAGLVLLGVQIGSSFTKDTVALMWFDLPYMAFMTLAIVGLSLGLGLLFRRMANESLATSLLGSIPGGLSQMVVIAEEVESANVTVVTMMQTVRIFMVISIVPFLTVFLAGRNASELVPEAFVFSWPPFLAALGIGLSVYWLMKKVHFPAAEVLSPIFTMALVQSLTGHHLIELPYWLVALAQVFIGANLGLQMEQLREKMNLRMGMAIVVNNILLIGFSVLIAYLLAIWLPEYLFLDFFLSAAPGGMAEMAITALASGGDVALITSFHLFRLFFILLLASPIIAFVVKKLDAKTGH</sequence>
<keyword evidence="1" id="KW-0472">Membrane</keyword>
<dbReference type="PANTHER" id="PTHR38457">
    <property type="entry name" value="REGULATOR ABRB-RELATED"/>
    <property type="match status" value="1"/>
</dbReference>